<dbReference type="SUPFAM" id="SSF55729">
    <property type="entry name" value="Acyl-CoA N-acyltransferases (Nat)"/>
    <property type="match status" value="1"/>
</dbReference>
<dbReference type="OrthoDB" id="4564569at2"/>
<protein>
    <submittedName>
        <fullName evidence="2">GNAT family N-acetyltransferase</fullName>
    </submittedName>
</protein>
<dbReference type="InterPro" id="IPR016181">
    <property type="entry name" value="Acyl_CoA_acyltransferase"/>
</dbReference>
<dbReference type="Pfam" id="PF00583">
    <property type="entry name" value="Acetyltransf_1"/>
    <property type="match status" value="1"/>
</dbReference>
<keyword evidence="3" id="KW-1185">Reference proteome</keyword>
<organism evidence="2 3">
    <name type="scientific">Merismopedia glauca CCAP 1448/3</name>
    <dbReference type="NCBI Taxonomy" id="1296344"/>
    <lineage>
        <taxon>Bacteria</taxon>
        <taxon>Bacillati</taxon>
        <taxon>Cyanobacteriota</taxon>
        <taxon>Cyanophyceae</taxon>
        <taxon>Synechococcales</taxon>
        <taxon>Merismopediaceae</taxon>
        <taxon>Merismopedia</taxon>
    </lineage>
</organism>
<dbReference type="EMBL" id="PVWJ01000161">
    <property type="protein sequence ID" value="PSB00780.1"/>
    <property type="molecule type" value="Genomic_DNA"/>
</dbReference>
<evidence type="ECO:0000313" key="3">
    <source>
        <dbReference type="Proteomes" id="UP000238762"/>
    </source>
</evidence>
<dbReference type="Proteomes" id="UP000238762">
    <property type="component" value="Unassembled WGS sequence"/>
</dbReference>
<feature type="domain" description="N-acetyltransferase" evidence="1">
    <location>
        <begin position="4"/>
        <end position="146"/>
    </location>
</feature>
<name>A0A2T1BXP0_9CYAN</name>
<dbReference type="GO" id="GO:0016747">
    <property type="term" value="F:acyltransferase activity, transferring groups other than amino-acyl groups"/>
    <property type="evidence" value="ECO:0007669"/>
    <property type="project" value="InterPro"/>
</dbReference>
<gene>
    <name evidence="2" type="ORF">C7B64_21770</name>
</gene>
<reference evidence="2 3" key="1">
    <citation type="submission" date="2018-02" db="EMBL/GenBank/DDBJ databases">
        <authorList>
            <person name="Cohen D.B."/>
            <person name="Kent A.D."/>
        </authorList>
    </citation>
    <scope>NUCLEOTIDE SEQUENCE [LARGE SCALE GENOMIC DNA]</scope>
    <source>
        <strain evidence="2 3">CCAP 1448/3</strain>
    </source>
</reference>
<keyword evidence="2" id="KW-0808">Transferase</keyword>
<evidence type="ECO:0000259" key="1">
    <source>
        <dbReference type="PROSITE" id="PS51186"/>
    </source>
</evidence>
<dbReference type="PROSITE" id="PS51186">
    <property type="entry name" value="GNAT"/>
    <property type="match status" value="1"/>
</dbReference>
<evidence type="ECO:0000313" key="2">
    <source>
        <dbReference type="EMBL" id="PSB00780.1"/>
    </source>
</evidence>
<sequence length="310" mass="35017">MMNCEICLLQESELPEAEKLLRLSFGTFLRLSEPMDFGNGAEYTSRWYRDPLSVFAAKADGKLIGFSMVANWGSCAGFGPIVTHPDYWDLGIGSQLISASWSKFDEWGSQQIIFCTHANSPKHIYFYGKFGAQPRFLIALLTKTISSTQPKILKAKRYSQLSFEQQAESLNAAYQLTDKIYEGLDWRSEIMLVQQRSLGDTLFIWDDTELIGFAICHYEVGSEASKGNCYVKLAAARSPEAFEQLIDECEVFTFILGMSSLVAGVDMACVDAYQRTIARQFRIESLSISIHKPNQTGYSRPDVYVIEDRR</sequence>
<dbReference type="CDD" id="cd04301">
    <property type="entry name" value="NAT_SF"/>
    <property type="match status" value="1"/>
</dbReference>
<comment type="caution">
    <text evidence="2">The sequence shown here is derived from an EMBL/GenBank/DDBJ whole genome shotgun (WGS) entry which is preliminary data.</text>
</comment>
<dbReference type="AlphaFoldDB" id="A0A2T1BXP0"/>
<dbReference type="InterPro" id="IPR000182">
    <property type="entry name" value="GNAT_dom"/>
</dbReference>
<dbReference type="Gene3D" id="3.40.630.30">
    <property type="match status" value="1"/>
</dbReference>
<proteinExistence type="predicted"/>
<accession>A0A2T1BXP0</accession>
<reference evidence="2 3" key="2">
    <citation type="submission" date="2018-03" db="EMBL/GenBank/DDBJ databases">
        <title>The ancient ancestry and fast evolution of plastids.</title>
        <authorList>
            <person name="Moore K.R."/>
            <person name="Magnabosco C."/>
            <person name="Momper L."/>
            <person name="Gold D.A."/>
            <person name="Bosak T."/>
            <person name="Fournier G.P."/>
        </authorList>
    </citation>
    <scope>NUCLEOTIDE SEQUENCE [LARGE SCALE GENOMIC DNA]</scope>
    <source>
        <strain evidence="2 3">CCAP 1448/3</strain>
    </source>
</reference>